<protein>
    <recommendedName>
        <fullName evidence="4">F-box domain-containing protein</fullName>
    </recommendedName>
</protein>
<evidence type="ECO:0000256" key="1">
    <source>
        <dbReference type="SAM" id="Phobius"/>
    </source>
</evidence>
<dbReference type="InterPro" id="IPR032675">
    <property type="entry name" value="LRR_dom_sf"/>
</dbReference>
<keyword evidence="3" id="KW-1185">Reference proteome</keyword>
<keyword evidence="1" id="KW-0812">Transmembrane</keyword>
<dbReference type="SUPFAM" id="SSF52047">
    <property type="entry name" value="RNI-like"/>
    <property type="match status" value="1"/>
</dbReference>
<proteinExistence type="predicted"/>
<evidence type="ECO:0000313" key="3">
    <source>
        <dbReference type="Proteomes" id="UP001219525"/>
    </source>
</evidence>
<gene>
    <name evidence="2" type="ORF">GGX14DRAFT_666585</name>
</gene>
<accession>A0AAD6Y2R1</accession>
<dbReference type="EMBL" id="JARJCW010000073">
    <property type="protein sequence ID" value="KAJ7198326.1"/>
    <property type="molecule type" value="Genomic_DNA"/>
</dbReference>
<dbReference type="Proteomes" id="UP001219525">
    <property type="component" value="Unassembled WGS sequence"/>
</dbReference>
<feature type="transmembrane region" description="Helical" evidence="1">
    <location>
        <begin position="180"/>
        <end position="203"/>
    </location>
</feature>
<dbReference type="AlphaFoldDB" id="A0AAD6Y2R1"/>
<evidence type="ECO:0008006" key="4">
    <source>
        <dbReference type="Google" id="ProtNLM"/>
    </source>
</evidence>
<name>A0AAD6Y2R1_9AGAR</name>
<reference evidence="2" key="1">
    <citation type="submission" date="2023-03" db="EMBL/GenBank/DDBJ databases">
        <title>Massive genome expansion in bonnet fungi (Mycena s.s.) driven by repeated elements and novel gene families across ecological guilds.</title>
        <authorList>
            <consortium name="Lawrence Berkeley National Laboratory"/>
            <person name="Harder C.B."/>
            <person name="Miyauchi S."/>
            <person name="Viragh M."/>
            <person name="Kuo A."/>
            <person name="Thoen E."/>
            <person name="Andreopoulos B."/>
            <person name="Lu D."/>
            <person name="Skrede I."/>
            <person name="Drula E."/>
            <person name="Henrissat B."/>
            <person name="Morin E."/>
            <person name="Kohler A."/>
            <person name="Barry K."/>
            <person name="LaButti K."/>
            <person name="Morin E."/>
            <person name="Salamov A."/>
            <person name="Lipzen A."/>
            <person name="Mereny Z."/>
            <person name="Hegedus B."/>
            <person name="Baldrian P."/>
            <person name="Stursova M."/>
            <person name="Weitz H."/>
            <person name="Taylor A."/>
            <person name="Grigoriev I.V."/>
            <person name="Nagy L.G."/>
            <person name="Martin F."/>
            <person name="Kauserud H."/>
        </authorList>
    </citation>
    <scope>NUCLEOTIDE SEQUENCE</scope>
    <source>
        <strain evidence="2">9144</strain>
    </source>
</reference>
<keyword evidence="1" id="KW-0472">Membrane</keyword>
<evidence type="ECO:0000313" key="2">
    <source>
        <dbReference type="EMBL" id="KAJ7198326.1"/>
    </source>
</evidence>
<organism evidence="2 3">
    <name type="scientific">Mycena pura</name>
    <dbReference type="NCBI Taxonomy" id="153505"/>
    <lineage>
        <taxon>Eukaryota</taxon>
        <taxon>Fungi</taxon>
        <taxon>Dikarya</taxon>
        <taxon>Basidiomycota</taxon>
        <taxon>Agaricomycotina</taxon>
        <taxon>Agaricomycetes</taxon>
        <taxon>Agaricomycetidae</taxon>
        <taxon>Agaricales</taxon>
        <taxon>Marasmiineae</taxon>
        <taxon>Mycenaceae</taxon>
        <taxon>Mycena</taxon>
    </lineage>
</organism>
<comment type="caution">
    <text evidence="2">The sequence shown here is derived from an EMBL/GenBank/DDBJ whole genome shotgun (WGS) entry which is preliminary data.</text>
</comment>
<sequence length="608" mass="67649">MATPPDWLRVAQVAVYKGITPLGWQHFLMQSSLLRLAHPTYNPLLDDVLSYGVPLEPALRWVVESELELLRFELEVGSTYPRSFEEANIVLQTLERLLRVCPFRGLPEDILYQIFGQCESMALESSESSWALFRVAEVSSGWRALALGLPSFAEYRMRSTQLNLCQMSTAVSKTQCARQAFSLVFMLGAGVCVPTLLSLGLYFNRLVDLRISAVAASSGCLESLSGACFPSLQICSIYLDVPVHQPLLTHSPFAGAYALRAFEVKCASYDIPPAIVDPCQLRLPWSNLERLDLTGAHVDMAKLHVVLGFCQKLRRLNARCTSEITPTDRGRLLCMPQLRALRLYCPADDVALFFGSLVLPDLVDLEIWSHHRWLTPRCLRALSPSVTALRRLVVYGGRTTSVLPALLHAAPNIEILVFTLVRFDEVVLGNLAYRGADPPLVPELKVLAFSHCDVGDPEAAPHASLDAFLRVIESRFWTGATHRRARRPRSHIRRLAAAFLLGEEHGDFTPSMIKRMGRLAGKGLHMNDPDTDLWLALDGDAACLVSDDDRDEPGWFYASQDPLDVDDRKFAMDGDSIASWCSEISVHWVGIMIKKALWDSATIAGRHA</sequence>
<dbReference type="Gene3D" id="3.80.10.10">
    <property type="entry name" value="Ribonuclease Inhibitor"/>
    <property type="match status" value="1"/>
</dbReference>
<keyword evidence="1" id="KW-1133">Transmembrane helix</keyword>